<gene>
    <name evidence="1" type="ORF">BDP27DRAFT_1393158</name>
</gene>
<accession>A0A9P5U4V5</accession>
<evidence type="ECO:0000313" key="2">
    <source>
        <dbReference type="Proteomes" id="UP000772434"/>
    </source>
</evidence>
<comment type="caution">
    <text evidence="1">The sequence shown here is derived from an EMBL/GenBank/DDBJ whole genome shotgun (WGS) entry which is preliminary data.</text>
</comment>
<dbReference type="OrthoDB" id="3255221at2759"/>
<evidence type="ECO:0000313" key="1">
    <source>
        <dbReference type="EMBL" id="KAF9067170.1"/>
    </source>
</evidence>
<dbReference type="AlphaFoldDB" id="A0A9P5U4V5"/>
<dbReference type="EMBL" id="JADNRY010000077">
    <property type="protein sequence ID" value="KAF9067170.1"/>
    <property type="molecule type" value="Genomic_DNA"/>
</dbReference>
<dbReference type="Proteomes" id="UP000772434">
    <property type="component" value="Unassembled WGS sequence"/>
</dbReference>
<keyword evidence="2" id="KW-1185">Reference proteome</keyword>
<sequence>MPWPAHICRKSDRLTDTETIENKFYPLYDDILNECFPRDRFSISPQYATPLAQIGGIGANEFTITYVIEALDLDSVVFFVEIKPPTHLPILYARQTADNQMRQRTPQISHLVRLPKLYGISAISKHICYYTYDRITHHVEPTEIPNNFFDIAPIDRWSSNIMEEEGRTRFLNVVQEIQAMVNALS</sequence>
<reference evidence="1" key="1">
    <citation type="submission" date="2020-11" db="EMBL/GenBank/DDBJ databases">
        <authorList>
            <consortium name="DOE Joint Genome Institute"/>
            <person name="Ahrendt S."/>
            <person name="Riley R."/>
            <person name="Andreopoulos W."/>
            <person name="Labutti K."/>
            <person name="Pangilinan J."/>
            <person name="Ruiz-Duenas F.J."/>
            <person name="Barrasa J.M."/>
            <person name="Sanchez-Garcia M."/>
            <person name="Camarero S."/>
            <person name="Miyauchi S."/>
            <person name="Serrano A."/>
            <person name="Linde D."/>
            <person name="Babiker R."/>
            <person name="Drula E."/>
            <person name="Ayuso-Fernandez I."/>
            <person name="Pacheco R."/>
            <person name="Padilla G."/>
            <person name="Ferreira P."/>
            <person name="Barriuso J."/>
            <person name="Kellner H."/>
            <person name="Castanera R."/>
            <person name="Alfaro M."/>
            <person name="Ramirez L."/>
            <person name="Pisabarro A.G."/>
            <person name="Kuo A."/>
            <person name="Tritt A."/>
            <person name="Lipzen A."/>
            <person name="He G."/>
            <person name="Yan M."/>
            <person name="Ng V."/>
            <person name="Cullen D."/>
            <person name="Martin F."/>
            <person name="Rosso M.-N."/>
            <person name="Henrissat B."/>
            <person name="Hibbett D."/>
            <person name="Martinez A.T."/>
            <person name="Grigoriev I.V."/>
        </authorList>
    </citation>
    <scope>NUCLEOTIDE SEQUENCE</scope>
    <source>
        <strain evidence="1">AH 40177</strain>
    </source>
</reference>
<name>A0A9P5U4V5_9AGAR</name>
<protein>
    <submittedName>
        <fullName evidence="1">Uncharacterized protein</fullName>
    </submittedName>
</protein>
<organism evidence="1 2">
    <name type="scientific">Rhodocollybia butyracea</name>
    <dbReference type="NCBI Taxonomy" id="206335"/>
    <lineage>
        <taxon>Eukaryota</taxon>
        <taxon>Fungi</taxon>
        <taxon>Dikarya</taxon>
        <taxon>Basidiomycota</taxon>
        <taxon>Agaricomycotina</taxon>
        <taxon>Agaricomycetes</taxon>
        <taxon>Agaricomycetidae</taxon>
        <taxon>Agaricales</taxon>
        <taxon>Marasmiineae</taxon>
        <taxon>Omphalotaceae</taxon>
        <taxon>Rhodocollybia</taxon>
    </lineage>
</organism>
<proteinExistence type="predicted"/>